<comment type="caution">
    <text evidence="1">The sequence shown here is derived from an EMBL/GenBank/DDBJ whole genome shotgun (WGS) entry which is preliminary data.</text>
</comment>
<proteinExistence type="predicted"/>
<gene>
    <name evidence="1" type="ORF">ABNX05_25670</name>
</gene>
<dbReference type="RefSeq" id="WP_349662272.1">
    <property type="nucleotide sequence ID" value="NZ_JBEGDG010000042.1"/>
</dbReference>
<dbReference type="EMBL" id="JBEGDG010000042">
    <property type="protein sequence ID" value="MEQ6357988.1"/>
    <property type="molecule type" value="Genomic_DNA"/>
</dbReference>
<evidence type="ECO:0000313" key="2">
    <source>
        <dbReference type="Proteomes" id="UP001478862"/>
    </source>
</evidence>
<evidence type="ECO:0000313" key="1">
    <source>
        <dbReference type="EMBL" id="MEQ6357988.1"/>
    </source>
</evidence>
<accession>A0ABV1MZQ3</accession>
<organism evidence="1 2">
    <name type="scientific">Lysinibacillus zambalensis</name>
    <dbReference type="NCBI Taxonomy" id="3160866"/>
    <lineage>
        <taxon>Bacteria</taxon>
        <taxon>Bacillati</taxon>
        <taxon>Bacillota</taxon>
        <taxon>Bacilli</taxon>
        <taxon>Bacillales</taxon>
        <taxon>Bacillaceae</taxon>
        <taxon>Lysinibacillus</taxon>
    </lineage>
</organism>
<name>A0ABV1MZQ3_9BACI</name>
<reference evidence="1 2" key="1">
    <citation type="submission" date="2024-06" db="EMBL/GenBank/DDBJ databases">
        <title>Lysinibacillus zambalefons sp. nov., a Novel Firmicute Isolated from the Poon Bato Zambales Hyperalkaline Spring.</title>
        <authorList>
            <person name="Aja J.A."/>
            <person name="Lazaro J.E.H."/>
            <person name="Llorin L.D."/>
            <person name="Lim K.R."/>
            <person name="Teodosio J."/>
            <person name="Dalisay D.S."/>
        </authorList>
    </citation>
    <scope>NUCLEOTIDE SEQUENCE [LARGE SCALE GENOMIC DNA]</scope>
    <source>
        <strain evidence="1 2">M3</strain>
    </source>
</reference>
<sequence>MTGSSYFKRTGIIINYTHVDLDKNQVTATICHEEDIKLTVTINTDTGDVQKVGSMDEILQISPSEDEDFYIEVIREWAEIFISKKIIDPQAYFSGNYSD</sequence>
<keyword evidence="2" id="KW-1185">Reference proteome</keyword>
<protein>
    <submittedName>
        <fullName evidence="1">Uncharacterized protein</fullName>
    </submittedName>
</protein>
<dbReference type="Proteomes" id="UP001478862">
    <property type="component" value="Unassembled WGS sequence"/>
</dbReference>